<keyword evidence="1" id="KW-0732">Signal</keyword>
<organism evidence="6 7">
    <name type="scientific">Sinobacterium norvegicum</name>
    <dbReference type="NCBI Taxonomy" id="1641715"/>
    <lineage>
        <taxon>Bacteria</taxon>
        <taxon>Pseudomonadati</taxon>
        <taxon>Pseudomonadota</taxon>
        <taxon>Gammaproteobacteria</taxon>
        <taxon>Cellvibrionales</taxon>
        <taxon>Spongiibacteraceae</taxon>
        <taxon>Sinobacterium</taxon>
    </lineage>
</organism>
<dbReference type="Pfam" id="PF14252">
    <property type="entry name" value="DUF4347"/>
    <property type="match status" value="1"/>
</dbReference>
<dbReference type="SMART" id="SM00282">
    <property type="entry name" value="LamG"/>
    <property type="match status" value="2"/>
</dbReference>
<gene>
    <name evidence="6" type="ORF">SIN8267_00627</name>
</gene>
<feature type="domain" description="Laminin G" evidence="5">
    <location>
        <begin position="628"/>
        <end position="764"/>
    </location>
</feature>
<keyword evidence="3" id="KW-0325">Glycoprotein</keyword>
<feature type="region of interest" description="Disordered" evidence="4">
    <location>
        <begin position="1609"/>
        <end position="1638"/>
    </location>
</feature>
<dbReference type="PROSITE" id="PS51854">
    <property type="entry name" value="CSPG"/>
    <property type="match status" value="1"/>
</dbReference>
<comment type="caution">
    <text evidence="6">The sequence shown here is derived from an EMBL/GenBank/DDBJ whole genome shotgun (WGS) entry which is preliminary data.</text>
</comment>
<evidence type="ECO:0000256" key="1">
    <source>
        <dbReference type="ARBA" id="ARBA00022729"/>
    </source>
</evidence>
<keyword evidence="2" id="KW-0677">Repeat</keyword>
<dbReference type="Pfam" id="PF17963">
    <property type="entry name" value="Big_9"/>
    <property type="match status" value="2"/>
</dbReference>
<dbReference type="InterPro" id="IPR010221">
    <property type="entry name" value="VCBS_dom"/>
</dbReference>
<evidence type="ECO:0000259" key="5">
    <source>
        <dbReference type="SMART" id="SM00282"/>
    </source>
</evidence>
<reference evidence="6" key="1">
    <citation type="submission" date="2021-12" db="EMBL/GenBank/DDBJ databases">
        <authorList>
            <person name="Rodrigo-Torres L."/>
            <person name="Arahal R. D."/>
            <person name="Lucena T."/>
        </authorList>
    </citation>
    <scope>NUCLEOTIDE SEQUENCE</scope>
    <source>
        <strain evidence="6">CECT 8267</strain>
    </source>
</reference>
<dbReference type="PANTHER" id="PTHR45739:SF12">
    <property type="entry name" value="CHONDROITIN SULFATE PROTEOGLYCAN 4-LIKE ISOFORM X2"/>
    <property type="match status" value="1"/>
</dbReference>
<dbReference type="InterPro" id="IPR051561">
    <property type="entry name" value="FRAS1_ECM"/>
</dbReference>
<keyword evidence="7" id="KW-1185">Reference proteome</keyword>
<feature type="domain" description="Laminin G" evidence="5">
    <location>
        <begin position="1097"/>
        <end position="1249"/>
    </location>
</feature>
<evidence type="ECO:0000313" key="7">
    <source>
        <dbReference type="Proteomes" id="UP000838100"/>
    </source>
</evidence>
<dbReference type="EMBL" id="CAKLPX010000001">
    <property type="protein sequence ID" value="CAH0990535.1"/>
    <property type="molecule type" value="Genomic_DNA"/>
</dbReference>
<evidence type="ECO:0000256" key="3">
    <source>
        <dbReference type="ARBA" id="ARBA00023180"/>
    </source>
</evidence>
<protein>
    <recommendedName>
        <fullName evidence="5">Laminin G domain-containing protein</fullName>
    </recommendedName>
</protein>
<evidence type="ECO:0000313" key="6">
    <source>
        <dbReference type="EMBL" id="CAH0990535.1"/>
    </source>
</evidence>
<dbReference type="Pfam" id="PF13385">
    <property type="entry name" value="Laminin_G_3"/>
    <property type="match status" value="2"/>
</dbReference>
<name>A0ABN8EFP2_9GAMM</name>
<dbReference type="InterPro" id="IPR001791">
    <property type="entry name" value="Laminin_G"/>
</dbReference>
<dbReference type="Gene3D" id="2.60.120.200">
    <property type="match status" value="2"/>
</dbReference>
<dbReference type="SUPFAM" id="SSF49899">
    <property type="entry name" value="Concanavalin A-like lectins/glucanases"/>
    <property type="match status" value="2"/>
</dbReference>
<dbReference type="NCBIfam" id="NF012211">
    <property type="entry name" value="tand_rpt_95"/>
    <property type="match status" value="1"/>
</dbReference>
<dbReference type="Pfam" id="PF16184">
    <property type="entry name" value="Cadherin_3"/>
    <property type="match status" value="2"/>
</dbReference>
<dbReference type="PANTHER" id="PTHR45739">
    <property type="entry name" value="MATRIX PROTEIN, PUTATIVE-RELATED"/>
    <property type="match status" value="1"/>
</dbReference>
<dbReference type="Proteomes" id="UP000838100">
    <property type="component" value="Unassembled WGS sequence"/>
</dbReference>
<dbReference type="NCBIfam" id="TIGR01965">
    <property type="entry name" value="VCBS_repeat"/>
    <property type="match status" value="3"/>
</dbReference>
<evidence type="ECO:0000256" key="4">
    <source>
        <dbReference type="SAM" id="MobiDB-lite"/>
    </source>
</evidence>
<accession>A0ABN8EFP2</accession>
<dbReference type="RefSeq" id="WP_237443217.1">
    <property type="nucleotide sequence ID" value="NZ_CAKLPX010000001.1"/>
</dbReference>
<dbReference type="InterPro" id="IPR039005">
    <property type="entry name" value="CSPG_rpt"/>
</dbReference>
<dbReference type="InterPro" id="IPR013320">
    <property type="entry name" value="ConA-like_dom_sf"/>
</dbReference>
<sequence>MAVNTSEEPAVIEIFDQRLLYSATIDVVVIDSGLTDYQLLEQAAAEADYLLAYDGQQQSLDSIVEQLRQWTADTEQKIDTLSIVSHGSNGGIELGENGLNSSTLEQSSSALYTLQQLMRPEGEIALYGCDVASGQGGRDFVDQLAALTQTTVYASDDTTGFGGDWLLEYSSDSERDHPHVIDAAGLSAMTTSLAKTAKTYAGNHDDGWLNGDNILADNNAVAIGAEGEVLILSGFDFQLDGRSHINGIKIKVEGESLVKRTELSFELSSDGGASWTTAETTEWLAGIGFDTDTIGQSEDFLWGRDWTAVDFDPADFQIRVTAVNVGESWEHNKSAEINYISARVFYTEQTAPVAVSSTTVTIEDRLTPIILQGLEPDNGDALEAYRIESLPLNGVLIHQSQEVSTGDLFTAAQIASGELQFLADAQWSGSTGFDFSVFDGDDWSAQGTTHQVTVASVDDAPSLFVPENQWIGLNSDLIFSAANGNAIMVVDPDTDDAFMTLTVDSGVLTLADTAGLSFSVGDGDNDATMSFSGSLIDINVALEGLAFIADNGSAAQLNIVVGSTSTILTASFETTLESVEFSNHDLLNSGAQHVEDPLDAGNKVIQTSDFNNPNTVAIASEVFDQQRDVFSVAFAVNTVDAGTAFEWNSPYLIGADGSLSNQGSLGLWLNTNGEVVLRSNFNDDNLLATNTATGIKINDGQWHHIVISNDADQLRVFIDGIERASVASGDTMLVRDIAVGGLQGGASASQGVAAYFDSLQVFSAALSASEVLAMSSDDNSNKGVLFASEQLTITPAADVLPPVLVNQSLLVANNHTTVIGSGDLQAQDLLSNDSELLYTITSSPGHGQLMLSGIALLNGDNFSQDDINKGLLTYSHSGDSGGADAVVFSVQDNDGNTSSGEVLAITVSHVNDSPINHLPSSAVVMLQNSTVMFTDDYQLSVADNTVGTGLLSIELTVEQGQLTLSMPLSGSITLLQGDVTGDTVLKFTGTVSDINSTLAAMRFTPTTDYLGDQAKLTITTIDFDNSLNHPILDTGSNIVAKYNFENTVLADVTGTQANAIAVNGAAIVNDSDRGQVVSLDGVTQYIEIPSTATEMLSSFTVSFWLKSQQLTMADDYQSNPTLFGASNNGVGNNDFSITTENGYLAVFHGLNGAIDEKVVTNIAVADDAWHMISVSNDGSVLRLYVDGQLVTDAQGDTVELSTGNSILIDADQASNQQFYLGAQSTENINDRVMKSPHQGLYDDLRIYNTALNAQDITTLYSGYFATDSFNMAVDTAPVVQPGSSSVLADVVLTAQLPTATDGDGNLNPLGYQLAALFDNNAGNGQLLVNSDGSFEFDPANDFDYLAVGESVEVSFRFTASDNFGFVSDSQLMTITVVGVNESPQVGVETLVTTDQNTILQDQQLPAAIDIDGDPMTYQLLHTVSQGSLSLSDNGVFNFDPQQQFNGLTAGETGQVQFQYQVVDSQGGVSEAQTVTIMIEGLDDTAVVSGVFSATISLDNLDNIAMLSADIAIEDIDVRHTPLFFDSEAEGLFGRFTLVNNQWQYQVSAELVDGMAAGSQVEERFVVTASDGQQRDIVITLLATESLSWPSAEEEIAGSATDDEVGIRVEDSQSDESNQSDNFVPPDTTGQGGALAPGPISETVAGVDAAVASDGQAALAATDEPVSEHAEILSDDGLIPSLKALLSLDSIVIPVTELAGFESLTDDDIAAVVVTSRELDVLLQNVEKQRLTGFLSGDGEAIDSHLLWQSLNVFEDELRQSQVDDKQVLLNVKAIGMGVMSLASAWLLRAAAIGSSLAAVLPVWSSFDPVAVLKQKNTDNSLSDIEEEEDDVDQFFAK</sequence>
<dbReference type="InterPro" id="IPR025592">
    <property type="entry name" value="DUF4347"/>
</dbReference>
<proteinExistence type="predicted"/>
<evidence type="ECO:0000256" key="2">
    <source>
        <dbReference type="ARBA" id="ARBA00022737"/>
    </source>
</evidence>